<dbReference type="EMBL" id="JADCNM010000006">
    <property type="protein sequence ID" value="KAG0478005.1"/>
    <property type="molecule type" value="Genomic_DNA"/>
</dbReference>
<dbReference type="GO" id="GO:0006886">
    <property type="term" value="P:intracellular protein transport"/>
    <property type="evidence" value="ECO:0007669"/>
    <property type="project" value="InterPro"/>
</dbReference>
<dbReference type="Proteomes" id="UP000639772">
    <property type="component" value="Chromosome 6"/>
</dbReference>
<reference evidence="2 3" key="1">
    <citation type="journal article" date="2020" name="Nat. Food">
        <title>A phased Vanilla planifolia genome enables genetic improvement of flavour and production.</title>
        <authorList>
            <person name="Hasing T."/>
            <person name="Tang H."/>
            <person name="Brym M."/>
            <person name="Khazi F."/>
            <person name="Huang T."/>
            <person name="Chambers A.H."/>
        </authorList>
    </citation>
    <scope>NUCLEOTIDE SEQUENCE [LARGE SCALE GENOMIC DNA]</scope>
    <source>
        <tissue evidence="2">Leaf</tissue>
    </source>
</reference>
<sequence length="109" mass="12491">MNYLFEAFKPPCHIKVTYFDAKTPKQASIKKENGQMITVPLFQSQETIAGEVTIEPFRGKNVEHIGVKIELLVQIELYFDRGNFYDFTSLGAQLQPSSNQQQYQDGSRN</sequence>
<dbReference type="PANTHER" id="PTHR12233">
    <property type="entry name" value="VACUOLAR PROTEIN SORTING 26 RELATED"/>
    <property type="match status" value="1"/>
</dbReference>
<dbReference type="Pfam" id="PF03643">
    <property type="entry name" value="Vps26"/>
    <property type="match status" value="1"/>
</dbReference>
<proteinExistence type="inferred from homology"/>
<dbReference type="InterPro" id="IPR014752">
    <property type="entry name" value="Arrestin-like_C"/>
</dbReference>
<comment type="caution">
    <text evidence="2">The sequence shown here is derived from an EMBL/GenBank/DDBJ whole genome shotgun (WGS) entry which is preliminary data.</text>
</comment>
<evidence type="ECO:0000313" key="3">
    <source>
        <dbReference type="Proteomes" id="UP000639772"/>
    </source>
</evidence>
<evidence type="ECO:0000313" key="2">
    <source>
        <dbReference type="EMBL" id="KAG0478005.1"/>
    </source>
</evidence>
<name>A0A835QXK8_VANPL</name>
<organism evidence="2 3">
    <name type="scientific">Vanilla planifolia</name>
    <name type="common">Vanilla</name>
    <dbReference type="NCBI Taxonomy" id="51239"/>
    <lineage>
        <taxon>Eukaryota</taxon>
        <taxon>Viridiplantae</taxon>
        <taxon>Streptophyta</taxon>
        <taxon>Embryophyta</taxon>
        <taxon>Tracheophyta</taxon>
        <taxon>Spermatophyta</taxon>
        <taxon>Magnoliopsida</taxon>
        <taxon>Liliopsida</taxon>
        <taxon>Asparagales</taxon>
        <taxon>Orchidaceae</taxon>
        <taxon>Vanilloideae</taxon>
        <taxon>Vanilleae</taxon>
        <taxon>Vanilla</taxon>
    </lineage>
</organism>
<gene>
    <name evidence="2" type="ORF">HPP92_012724</name>
</gene>
<accession>A0A835QXK8</accession>
<dbReference type="OrthoDB" id="3821113at2759"/>
<evidence type="ECO:0000256" key="1">
    <source>
        <dbReference type="ARBA" id="ARBA00009100"/>
    </source>
</evidence>
<comment type="similarity">
    <text evidence="1">Belongs to the VPS26 family.</text>
</comment>
<dbReference type="InterPro" id="IPR028934">
    <property type="entry name" value="Vps26-related"/>
</dbReference>
<protein>
    <submittedName>
        <fullName evidence="2">Uncharacterized protein</fullName>
    </submittedName>
</protein>
<dbReference type="Gene3D" id="2.60.40.640">
    <property type="match status" value="1"/>
</dbReference>
<dbReference type="AlphaFoldDB" id="A0A835QXK8"/>